<evidence type="ECO:0000313" key="2">
    <source>
        <dbReference type="EMBL" id="KAK9162557.1"/>
    </source>
</evidence>
<keyword evidence="1" id="KW-0472">Membrane</keyword>
<proteinExistence type="predicted"/>
<gene>
    <name evidence="2" type="ORF">Syun_003459</name>
</gene>
<dbReference type="AlphaFoldDB" id="A0AAP0L2U0"/>
<name>A0AAP0L2U0_9MAGN</name>
<keyword evidence="1" id="KW-0812">Transmembrane</keyword>
<accession>A0AAP0L2U0</accession>
<feature type="transmembrane region" description="Helical" evidence="1">
    <location>
        <begin position="72"/>
        <end position="92"/>
    </location>
</feature>
<sequence>MILDRYLGKGLTSCGISAIWAQGVQGLAVVKPSWAMESVAVKGTSYSYIDICVFGVFVLFALVCAWPCGDGLLLVVCFAFWFKSDCTCYFVFLY</sequence>
<keyword evidence="1" id="KW-1133">Transmembrane helix</keyword>
<evidence type="ECO:0000256" key="1">
    <source>
        <dbReference type="SAM" id="Phobius"/>
    </source>
</evidence>
<reference evidence="2 3" key="1">
    <citation type="submission" date="2024-01" db="EMBL/GenBank/DDBJ databases">
        <title>Genome assemblies of Stephania.</title>
        <authorList>
            <person name="Yang L."/>
        </authorList>
    </citation>
    <scope>NUCLEOTIDE SEQUENCE [LARGE SCALE GENOMIC DNA]</scope>
    <source>
        <strain evidence="2">YNDBR</strain>
        <tissue evidence="2">Leaf</tissue>
    </source>
</reference>
<dbReference type="Proteomes" id="UP001420932">
    <property type="component" value="Unassembled WGS sequence"/>
</dbReference>
<comment type="caution">
    <text evidence="2">The sequence shown here is derived from an EMBL/GenBank/DDBJ whole genome shotgun (WGS) entry which is preliminary data.</text>
</comment>
<keyword evidence="3" id="KW-1185">Reference proteome</keyword>
<dbReference type="EMBL" id="JBBNAF010000002">
    <property type="protein sequence ID" value="KAK9162557.1"/>
    <property type="molecule type" value="Genomic_DNA"/>
</dbReference>
<evidence type="ECO:0000313" key="3">
    <source>
        <dbReference type="Proteomes" id="UP001420932"/>
    </source>
</evidence>
<organism evidence="2 3">
    <name type="scientific">Stephania yunnanensis</name>
    <dbReference type="NCBI Taxonomy" id="152371"/>
    <lineage>
        <taxon>Eukaryota</taxon>
        <taxon>Viridiplantae</taxon>
        <taxon>Streptophyta</taxon>
        <taxon>Embryophyta</taxon>
        <taxon>Tracheophyta</taxon>
        <taxon>Spermatophyta</taxon>
        <taxon>Magnoliopsida</taxon>
        <taxon>Ranunculales</taxon>
        <taxon>Menispermaceae</taxon>
        <taxon>Menispermoideae</taxon>
        <taxon>Cissampelideae</taxon>
        <taxon>Stephania</taxon>
    </lineage>
</organism>
<protein>
    <submittedName>
        <fullName evidence="2">Uncharacterized protein</fullName>
    </submittedName>
</protein>
<feature type="transmembrane region" description="Helical" evidence="1">
    <location>
        <begin position="45"/>
        <end position="65"/>
    </location>
</feature>